<feature type="compositionally biased region" description="Basic and acidic residues" evidence="1">
    <location>
        <begin position="234"/>
        <end position="248"/>
    </location>
</feature>
<dbReference type="PANTHER" id="PTHR36223">
    <property type="entry name" value="BETA-LACTAMASE-TYPE TRANSPEPTIDASE FOLD DOMAIN CONTAINING PROTEIN"/>
    <property type="match status" value="1"/>
</dbReference>
<sequence length="289" mass="31960">MPLAFEDFTAWIEVEGSELPLFDVKVNGREVSCWIPSEAGKNFIVKCATGKRGSSICGDVYMDGKLFMGIAMPAGVPQTFTFSGVLTSATTQQPFVFTNLVLTDDDHYLNEASAGLGDIKLVLSHVTLGGWSSQATYAKCNTISKIHEKSKKATGHKVDLGDEQSIPHTSKLNATRHDVIVNFVFKYRPLDMLRANGIAPPAPCTSTSTKRSKSAVKTEVLDLTIDAASEDDEDTRRMRSLEEELEQIRRRKRRKTQHIKTEPTVKPEPGTSSSRDRNRHTSDDVIDLT</sequence>
<dbReference type="Pfam" id="PF25534">
    <property type="entry name" value="DUF7918"/>
    <property type="match status" value="1"/>
</dbReference>
<organism evidence="3 4">
    <name type="scientific">Lentinula raphanica</name>
    <dbReference type="NCBI Taxonomy" id="153919"/>
    <lineage>
        <taxon>Eukaryota</taxon>
        <taxon>Fungi</taxon>
        <taxon>Dikarya</taxon>
        <taxon>Basidiomycota</taxon>
        <taxon>Agaricomycotina</taxon>
        <taxon>Agaricomycetes</taxon>
        <taxon>Agaricomycetidae</taxon>
        <taxon>Agaricales</taxon>
        <taxon>Marasmiineae</taxon>
        <taxon>Omphalotaceae</taxon>
        <taxon>Lentinula</taxon>
    </lineage>
</organism>
<comment type="caution">
    <text evidence="3">The sequence shown here is derived from an EMBL/GenBank/DDBJ whole genome shotgun (WGS) entry which is preliminary data.</text>
</comment>
<keyword evidence="4" id="KW-1185">Reference proteome</keyword>
<feature type="compositionally biased region" description="Basic and acidic residues" evidence="1">
    <location>
        <begin position="274"/>
        <end position="283"/>
    </location>
</feature>
<dbReference type="Proteomes" id="UP001163846">
    <property type="component" value="Unassembled WGS sequence"/>
</dbReference>
<dbReference type="PANTHER" id="PTHR36223:SF1">
    <property type="entry name" value="TRANSCRIPTION ELONGATION FACTOR EAF N-TERMINAL DOMAIN-CONTAINING PROTEIN"/>
    <property type="match status" value="1"/>
</dbReference>
<gene>
    <name evidence="3" type="ORF">F5878DRAFT_603367</name>
</gene>
<name>A0AA38PJ57_9AGAR</name>
<accession>A0AA38PJ57</accession>
<dbReference type="EMBL" id="MU805964">
    <property type="protein sequence ID" value="KAJ3843923.1"/>
    <property type="molecule type" value="Genomic_DNA"/>
</dbReference>
<feature type="domain" description="DUF7918" evidence="2">
    <location>
        <begin position="12"/>
        <end position="200"/>
    </location>
</feature>
<feature type="region of interest" description="Disordered" evidence="1">
    <location>
        <begin position="230"/>
        <end position="289"/>
    </location>
</feature>
<evidence type="ECO:0000313" key="3">
    <source>
        <dbReference type="EMBL" id="KAJ3843923.1"/>
    </source>
</evidence>
<evidence type="ECO:0000256" key="1">
    <source>
        <dbReference type="SAM" id="MobiDB-lite"/>
    </source>
</evidence>
<evidence type="ECO:0000313" key="4">
    <source>
        <dbReference type="Proteomes" id="UP001163846"/>
    </source>
</evidence>
<dbReference type="AlphaFoldDB" id="A0AA38PJ57"/>
<reference evidence="3" key="1">
    <citation type="submission" date="2022-08" db="EMBL/GenBank/DDBJ databases">
        <authorList>
            <consortium name="DOE Joint Genome Institute"/>
            <person name="Min B."/>
            <person name="Riley R."/>
            <person name="Sierra-Patev S."/>
            <person name="Naranjo-Ortiz M."/>
            <person name="Looney B."/>
            <person name="Konkel Z."/>
            <person name="Slot J.C."/>
            <person name="Sakamoto Y."/>
            <person name="Steenwyk J.L."/>
            <person name="Rokas A."/>
            <person name="Carro J."/>
            <person name="Camarero S."/>
            <person name="Ferreira P."/>
            <person name="Molpeceres G."/>
            <person name="Ruiz-Duenas F.J."/>
            <person name="Serrano A."/>
            <person name="Henrissat B."/>
            <person name="Drula E."/>
            <person name="Hughes K.W."/>
            <person name="Mata J.L."/>
            <person name="Ishikawa N.K."/>
            <person name="Vargas-Isla R."/>
            <person name="Ushijima S."/>
            <person name="Smith C.A."/>
            <person name="Ahrendt S."/>
            <person name="Andreopoulos W."/>
            <person name="He G."/>
            <person name="Labutti K."/>
            <person name="Lipzen A."/>
            <person name="Ng V."/>
            <person name="Sandor L."/>
            <person name="Barry K."/>
            <person name="Martinez A.T."/>
            <person name="Xiao Y."/>
            <person name="Gibbons J.G."/>
            <person name="Terashima K."/>
            <person name="Hibbett D.S."/>
            <person name="Grigoriev I.V."/>
        </authorList>
    </citation>
    <scope>NUCLEOTIDE SEQUENCE</scope>
    <source>
        <strain evidence="3">TFB9207</strain>
    </source>
</reference>
<feature type="compositionally biased region" description="Basic residues" evidence="1">
    <location>
        <begin position="249"/>
        <end position="258"/>
    </location>
</feature>
<protein>
    <recommendedName>
        <fullName evidence="2">DUF7918 domain-containing protein</fullName>
    </recommendedName>
</protein>
<evidence type="ECO:0000259" key="2">
    <source>
        <dbReference type="Pfam" id="PF25534"/>
    </source>
</evidence>
<proteinExistence type="predicted"/>
<dbReference type="InterPro" id="IPR057678">
    <property type="entry name" value="DUF7918"/>
</dbReference>